<accession>A0ABP6N282</accession>
<sequence length="61" mass="6316">MSTEQAPGRIRRSTAPGDCWISGAVMADAPGTGLSPMGCPSLLRGARGRRRVSGSEVAHVH</sequence>
<gene>
    <name evidence="1" type="ORF">GCM10010521_19160</name>
</gene>
<comment type="caution">
    <text evidence="1">The sequence shown here is derived from an EMBL/GenBank/DDBJ whole genome shotgun (WGS) entry which is preliminary data.</text>
</comment>
<evidence type="ECO:0000313" key="1">
    <source>
        <dbReference type="EMBL" id="GAA3133514.1"/>
    </source>
</evidence>
<evidence type="ECO:0000313" key="2">
    <source>
        <dbReference type="Proteomes" id="UP001500893"/>
    </source>
</evidence>
<proteinExistence type="predicted"/>
<organism evidence="1 2">
    <name type="scientific">Streptomyces rameus</name>
    <dbReference type="NCBI Taxonomy" id="68261"/>
    <lineage>
        <taxon>Bacteria</taxon>
        <taxon>Bacillati</taxon>
        <taxon>Actinomycetota</taxon>
        <taxon>Actinomycetes</taxon>
        <taxon>Kitasatosporales</taxon>
        <taxon>Streptomycetaceae</taxon>
        <taxon>Streptomyces</taxon>
    </lineage>
</organism>
<dbReference type="Proteomes" id="UP001500893">
    <property type="component" value="Unassembled WGS sequence"/>
</dbReference>
<dbReference type="EMBL" id="BAAAVM010000023">
    <property type="protein sequence ID" value="GAA3133514.1"/>
    <property type="molecule type" value="Genomic_DNA"/>
</dbReference>
<keyword evidence="2" id="KW-1185">Reference proteome</keyword>
<reference evidence="2" key="1">
    <citation type="journal article" date="2019" name="Int. J. Syst. Evol. Microbiol.">
        <title>The Global Catalogue of Microorganisms (GCM) 10K type strain sequencing project: providing services to taxonomists for standard genome sequencing and annotation.</title>
        <authorList>
            <consortium name="The Broad Institute Genomics Platform"/>
            <consortium name="The Broad Institute Genome Sequencing Center for Infectious Disease"/>
            <person name="Wu L."/>
            <person name="Ma J."/>
        </authorList>
    </citation>
    <scope>NUCLEOTIDE SEQUENCE [LARGE SCALE GENOMIC DNA]</scope>
    <source>
        <strain evidence="2">JCM 11574</strain>
    </source>
</reference>
<protein>
    <submittedName>
        <fullName evidence="1">Uncharacterized protein</fullName>
    </submittedName>
</protein>
<name>A0ABP6N282_9ACTN</name>